<reference evidence="2 3" key="1">
    <citation type="submission" date="2019-07" db="EMBL/GenBank/DDBJ databases">
        <title>Whole genome shotgun sequence of Rhodospirillum oryzae NBRC 107573.</title>
        <authorList>
            <person name="Hosoyama A."/>
            <person name="Uohara A."/>
            <person name="Ohji S."/>
            <person name="Ichikawa N."/>
        </authorList>
    </citation>
    <scope>NUCLEOTIDE SEQUENCE [LARGE SCALE GENOMIC DNA]</scope>
    <source>
        <strain evidence="2 3">NBRC 107573</strain>
    </source>
</reference>
<dbReference type="AlphaFoldDB" id="A0A512HAT2"/>
<dbReference type="RefSeq" id="WP_246135548.1">
    <property type="nucleotide sequence ID" value="NZ_BJZO01000087.1"/>
</dbReference>
<dbReference type="CDD" id="cd04301">
    <property type="entry name" value="NAT_SF"/>
    <property type="match status" value="1"/>
</dbReference>
<keyword evidence="2" id="KW-0808">Transferase</keyword>
<comment type="caution">
    <text evidence="2">The sequence shown here is derived from an EMBL/GenBank/DDBJ whole genome shotgun (WGS) entry which is preliminary data.</text>
</comment>
<organism evidence="2 3">
    <name type="scientific">Pararhodospirillum oryzae</name>
    <dbReference type="NCBI Taxonomy" id="478448"/>
    <lineage>
        <taxon>Bacteria</taxon>
        <taxon>Pseudomonadati</taxon>
        <taxon>Pseudomonadota</taxon>
        <taxon>Alphaproteobacteria</taxon>
        <taxon>Rhodospirillales</taxon>
        <taxon>Rhodospirillaceae</taxon>
        <taxon>Pararhodospirillum</taxon>
    </lineage>
</organism>
<evidence type="ECO:0000313" key="3">
    <source>
        <dbReference type="Proteomes" id="UP000321567"/>
    </source>
</evidence>
<dbReference type="GO" id="GO:0016747">
    <property type="term" value="F:acyltransferase activity, transferring groups other than amino-acyl groups"/>
    <property type="evidence" value="ECO:0007669"/>
    <property type="project" value="InterPro"/>
</dbReference>
<accession>A0A512HAT2</accession>
<dbReference type="EMBL" id="BJZO01000087">
    <property type="protein sequence ID" value="GEO82545.1"/>
    <property type="molecule type" value="Genomic_DNA"/>
</dbReference>
<proteinExistence type="predicted"/>
<gene>
    <name evidence="2" type="ORF">ROR02_26760</name>
</gene>
<dbReference type="Pfam" id="PF13420">
    <property type="entry name" value="Acetyltransf_4"/>
    <property type="match status" value="1"/>
</dbReference>
<dbReference type="InterPro" id="IPR000182">
    <property type="entry name" value="GNAT_dom"/>
</dbReference>
<protein>
    <submittedName>
        <fullName evidence="2">N-acetyltransferase GCN5</fullName>
    </submittedName>
</protein>
<name>A0A512HAT2_9PROT</name>
<dbReference type="PANTHER" id="PTHR43072:SF8">
    <property type="entry name" value="ACYLTRANSFERASE FABY-RELATED"/>
    <property type="match status" value="1"/>
</dbReference>
<keyword evidence="3" id="KW-1185">Reference proteome</keyword>
<dbReference type="Proteomes" id="UP000321567">
    <property type="component" value="Unassembled WGS sequence"/>
</dbReference>
<dbReference type="InterPro" id="IPR016181">
    <property type="entry name" value="Acyl_CoA_acyltransferase"/>
</dbReference>
<sequence length="191" mass="20678">MSSSRAVLRAGGPADAAAIQAIFAHYVVHTTVSLENTPPGVETMRERLALMTAEGYPVLVAEQDGRVVGYAYAGPYHKRPAYRPTVEHSIYLAPDACRGGLGRRLMGDLMEACEQAGFRQMIAVIADARNEASLRFHAGFGFEQAAHLRAVAWKFGRWLDVFFYQRALGAADQAPPAADGPAWPGGPSTFR</sequence>
<dbReference type="PROSITE" id="PS51186">
    <property type="entry name" value="GNAT"/>
    <property type="match status" value="1"/>
</dbReference>
<evidence type="ECO:0000313" key="2">
    <source>
        <dbReference type="EMBL" id="GEO82545.1"/>
    </source>
</evidence>
<dbReference type="Gene3D" id="3.40.630.30">
    <property type="match status" value="1"/>
</dbReference>
<feature type="domain" description="N-acetyltransferase" evidence="1">
    <location>
        <begin position="6"/>
        <end position="164"/>
    </location>
</feature>
<dbReference type="PANTHER" id="PTHR43072">
    <property type="entry name" value="N-ACETYLTRANSFERASE"/>
    <property type="match status" value="1"/>
</dbReference>
<evidence type="ECO:0000259" key="1">
    <source>
        <dbReference type="PROSITE" id="PS51186"/>
    </source>
</evidence>
<dbReference type="SUPFAM" id="SSF55729">
    <property type="entry name" value="Acyl-CoA N-acyltransferases (Nat)"/>
    <property type="match status" value="1"/>
</dbReference>